<dbReference type="InterPro" id="IPR017208">
    <property type="entry name" value="UCP037442_abhydr"/>
</dbReference>
<evidence type="ECO:0000313" key="2">
    <source>
        <dbReference type="EMBL" id="QCY48508.1"/>
    </source>
</evidence>
<sequence length="306" mass="33779">MVIMDTQAVIREHVRIPVTVRDGVAATIYKPSQQPVGVMLVHSATATPQGFYRAFAEYAAAAGLLTITYDFRGTGLSGEAKAHPQIRMRDWIQQDVAAVADWAAGRYPNLPHYAIGHSVGGHALVLDYGTEKLSAAVVVSSHIAAIRTISPWQERLRVRLVLTVFGPLLTRLLGYMPGKKLTLGEDIPAAALFEWSRWTQKREYFFDDPSMEAEARSDRVRIPVLAVGASDDLWASPKQMDRLTAHLGNAQVERRTVKPSELGLKKIGHHGLMRRGVGEQVWAQVLNWLQEQERATELESPAAASA</sequence>
<reference evidence="2 3" key="1">
    <citation type="submission" date="2018-12" db="EMBL/GenBank/DDBJ databases">
        <title>Complete Genome Sequence of Glutamicibacter creatinolyticus strain LGCM259,isolated from an abscess of a 12-year-old mare in Italy.</title>
        <authorList>
            <person name="Santos R.G."/>
            <person name="Silva A.L."/>
            <person name="Seyffert N."/>
            <person name="Castro T.L.P."/>
            <person name="Attili A.R."/>
            <person name="Rifici C."/>
            <person name="Mazzullo G."/>
            <person name="Brenig B."/>
            <person name="Venanzi F."/>
            <person name="Azevedo V."/>
        </authorList>
    </citation>
    <scope>NUCLEOTIDE SEQUENCE [LARGE SCALE GENOMIC DNA]</scope>
    <source>
        <strain evidence="2 3">LGCM 259</strain>
    </source>
</reference>
<feature type="domain" description="Serine aminopeptidase S33" evidence="1">
    <location>
        <begin position="38"/>
        <end position="255"/>
    </location>
</feature>
<dbReference type="Pfam" id="PF12146">
    <property type="entry name" value="Hydrolase_4"/>
    <property type="match status" value="1"/>
</dbReference>
<gene>
    <name evidence="2" type="ORF">GcLGCM259_2801</name>
</gene>
<dbReference type="GO" id="GO:0016787">
    <property type="term" value="F:hydrolase activity"/>
    <property type="evidence" value="ECO:0007669"/>
    <property type="project" value="UniProtKB-KW"/>
</dbReference>
<dbReference type="InterPro" id="IPR029058">
    <property type="entry name" value="AB_hydrolase_fold"/>
</dbReference>
<protein>
    <submittedName>
        <fullName evidence="2">Alpha/beta hydrolase family protein</fullName>
    </submittedName>
</protein>
<dbReference type="PIRSF" id="PIRSF037442">
    <property type="entry name" value="UCP037442_abhydr"/>
    <property type="match status" value="1"/>
</dbReference>
<dbReference type="KEGG" id="gcr:GcLGCM259_2801"/>
<dbReference type="EMBL" id="CP034412">
    <property type="protein sequence ID" value="QCY48508.1"/>
    <property type="molecule type" value="Genomic_DNA"/>
</dbReference>
<dbReference type="AlphaFoldDB" id="A0A5B7WWW3"/>
<dbReference type="PANTHER" id="PTHR11614">
    <property type="entry name" value="PHOSPHOLIPASE-RELATED"/>
    <property type="match status" value="1"/>
</dbReference>
<keyword evidence="2" id="KW-0378">Hydrolase</keyword>
<keyword evidence="3" id="KW-1185">Reference proteome</keyword>
<dbReference type="Gene3D" id="3.40.50.1820">
    <property type="entry name" value="alpha/beta hydrolase"/>
    <property type="match status" value="1"/>
</dbReference>
<name>A0A5B7WWW3_9MICC</name>
<organism evidence="2 3">
    <name type="scientific">Glutamicibacter creatinolyticus</name>
    <dbReference type="NCBI Taxonomy" id="162496"/>
    <lineage>
        <taxon>Bacteria</taxon>
        <taxon>Bacillati</taxon>
        <taxon>Actinomycetota</taxon>
        <taxon>Actinomycetes</taxon>
        <taxon>Micrococcales</taxon>
        <taxon>Micrococcaceae</taxon>
        <taxon>Glutamicibacter</taxon>
    </lineage>
</organism>
<proteinExistence type="predicted"/>
<dbReference type="SUPFAM" id="SSF53474">
    <property type="entry name" value="alpha/beta-Hydrolases"/>
    <property type="match status" value="1"/>
</dbReference>
<evidence type="ECO:0000313" key="3">
    <source>
        <dbReference type="Proteomes" id="UP000307000"/>
    </source>
</evidence>
<dbReference type="InterPro" id="IPR022742">
    <property type="entry name" value="Hydrolase_4"/>
</dbReference>
<evidence type="ECO:0000259" key="1">
    <source>
        <dbReference type="Pfam" id="PF12146"/>
    </source>
</evidence>
<accession>A0A5B7WWW3</accession>
<dbReference type="InterPro" id="IPR051044">
    <property type="entry name" value="MAG_DAG_Lipase"/>
</dbReference>
<dbReference type="Proteomes" id="UP000307000">
    <property type="component" value="Chromosome"/>
</dbReference>